<reference evidence="2 3" key="1">
    <citation type="journal article" date="2015" name="Genome Announc.">
        <title>Complete Genome Sequencing of Stenotrophomonas acidaminiphila ZAC14D2_NAIMI4_2, a Multidrug-Resistant Strain Isolated from Sediments of a Polluted River in Mexico, Uncovers New Antibiotic Resistance Genes and a Novel Class-II Lasso Peptide Biosynthesis Gene Cluster.</title>
        <authorList>
            <person name="Vinuesa P."/>
            <person name="Ochoa-Sanchez L.E."/>
        </authorList>
    </citation>
    <scope>NUCLEOTIDE SEQUENCE [LARGE SCALE GENOMIC DNA]</scope>
    <source>
        <strain evidence="2 3">ZAC14D2_NAIMI4_2</strain>
    </source>
</reference>
<protein>
    <submittedName>
        <fullName evidence="2">Tail protein</fullName>
    </submittedName>
</protein>
<dbReference type="NCBIfam" id="TIGR01635">
    <property type="entry name" value="tail_comp_S"/>
    <property type="match status" value="1"/>
</dbReference>
<dbReference type="InterPro" id="IPR006522">
    <property type="entry name" value="Phage_virion_morphogenesis"/>
</dbReference>
<dbReference type="Pfam" id="PF05069">
    <property type="entry name" value="Phage_tail_S"/>
    <property type="match status" value="1"/>
</dbReference>
<evidence type="ECO:0000256" key="1">
    <source>
        <dbReference type="SAM" id="MobiDB-lite"/>
    </source>
</evidence>
<dbReference type="OrthoDB" id="6402405at2"/>
<dbReference type="EMBL" id="CP012900">
    <property type="protein sequence ID" value="ALJ29732.1"/>
    <property type="molecule type" value="Genomic_DNA"/>
</dbReference>
<name>A0A0S1B3Z7_9GAMM</name>
<evidence type="ECO:0000313" key="3">
    <source>
        <dbReference type="Proteomes" id="UP000061010"/>
    </source>
</evidence>
<dbReference type="Proteomes" id="UP000061010">
    <property type="component" value="Chromosome"/>
</dbReference>
<evidence type="ECO:0000313" key="2">
    <source>
        <dbReference type="EMBL" id="ALJ29732.1"/>
    </source>
</evidence>
<dbReference type="PATRIC" id="fig|128780.6.peg.3435"/>
<gene>
    <name evidence="2" type="ORF">AOT14_33920</name>
</gene>
<organism evidence="2 3">
    <name type="scientific">Stenotrophomonas acidaminiphila</name>
    <dbReference type="NCBI Taxonomy" id="128780"/>
    <lineage>
        <taxon>Bacteria</taxon>
        <taxon>Pseudomonadati</taxon>
        <taxon>Pseudomonadota</taxon>
        <taxon>Gammaproteobacteria</taxon>
        <taxon>Lysobacterales</taxon>
        <taxon>Lysobacteraceae</taxon>
        <taxon>Stenotrophomonas</taxon>
    </lineage>
</organism>
<dbReference type="AlphaFoldDB" id="A0A0S1B3Z7"/>
<feature type="region of interest" description="Disordered" evidence="1">
    <location>
        <begin position="40"/>
        <end position="65"/>
    </location>
</feature>
<sequence length="152" mass="17145">MDDLGDLQAWISGLLARATPASRLRLARLVATDLRRSTYRRIAQQRNPDGSPYEPRRQPLRAKAGRVRRAAMFQRLRQGSHMRARADASEAAVEFTTRASRIARVHQQGLVDRVRPGGPRVAYARRELLGFTRADVKLLQQRVLEHLAGASL</sequence>
<dbReference type="KEGG" id="sacz:AOT14_33920"/>
<keyword evidence="3" id="KW-1185">Reference proteome</keyword>
<proteinExistence type="predicted"/>
<accession>A0A0S1B3Z7</accession>